<dbReference type="AlphaFoldDB" id="A0AA35ZGE9"/>
<evidence type="ECO:0000313" key="2">
    <source>
        <dbReference type="Proteomes" id="UP001177003"/>
    </source>
</evidence>
<gene>
    <name evidence="1" type="ORF">LSALG_LOCUS31226</name>
</gene>
<organism evidence="1 2">
    <name type="scientific">Lactuca saligna</name>
    <name type="common">Willowleaf lettuce</name>
    <dbReference type="NCBI Taxonomy" id="75948"/>
    <lineage>
        <taxon>Eukaryota</taxon>
        <taxon>Viridiplantae</taxon>
        <taxon>Streptophyta</taxon>
        <taxon>Embryophyta</taxon>
        <taxon>Tracheophyta</taxon>
        <taxon>Spermatophyta</taxon>
        <taxon>Magnoliopsida</taxon>
        <taxon>eudicotyledons</taxon>
        <taxon>Gunneridae</taxon>
        <taxon>Pentapetalae</taxon>
        <taxon>asterids</taxon>
        <taxon>campanulids</taxon>
        <taxon>Asterales</taxon>
        <taxon>Asteraceae</taxon>
        <taxon>Cichorioideae</taxon>
        <taxon>Cichorieae</taxon>
        <taxon>Lactucinae</taxon>
        <taxon>Lactuca</taxon>
    </lineage>
</organism>
<dbReference type="Proteomes" id="UP001177003">
    <property type="component" value="Chromosome 7"/>
</dbReference>
<dbReference type="EMBL" id="OX465083">
    <property type="protein sequence ID" value="CAI9292130.1"/>
    <property type="molecule type" value="Genomic_DNA"/>
</dbReference>
<accession>A0AA35ZGE9</accession>
<protein>
    <submittedName>
        <fullName evidence="1">Uncharacterized protein</fullName>
    </submittedName>
</protein>
<reference evidence="1" key="1">
    <citation type="submission" date="2023-04" db="EMBL/GenBank/DDBJ databases">
        <authorList>
            <person name="Vijverberg K."/>
            <person name="Xiong W."/>
            <person name="Schranz E."/>
        </authorList>
    </citation>
    <scope>NUCLEOTIDE SEQUENCE</scope>
</reference>
<proteinExistence type="predicted"/>
<evidence type="ECO:0000313" key="1">
    <source>
        <dbReference type="EMBL" id="CAI9292130.1"/>
    </source>
</evidence>
<keyword evidence="2" id="KW-1185">Reference proteome</keyword>
<name>A0AA35ZGE9_LACSI</name>
<sequence length="102" mass="11367">MKQSRKVAKVAYQGLKELVKFGKFAKLEDTPVVSLINVEIAEEHVSPMSKFQLTFEEIESISIPEEDATVIPPTVTERDRDIIVQSSIPTPEQADALVAELQ</sequence>